<organism evidence="3 4">
    <name type="scientific">Caenorhabditis auriculariae</name>
    <dbReference type="NCBI Taxonomy" id="2777116"/>
    <lineage>
        <taxon>Eukaryota</taxon>
        <taxon>Metazoa</taxon>
        <taxon>Ecdysozoa</taxon>
        <taxon>Nematoda</taxon>
        <taxon>Chromadorea</taxon>
        <taxon>Rhabditida</taxon>
        <taxon>Rhabditina</taxon>
        <taxon>Rhabditomorpha</taxon>
        <taxon>Rhabditoidea</taxon>
        <taxon>Rhabditidae</taxon>
        <taxon>Peloderinae</taxon>
        <taxon>Caenorhabditis</taxon>
    </lineage>
</organism>
<gene>
    <name evidence="3" type="ORF">CAUJ_LOCUS11393</name>
</gene>
<evidence type="ECO:0008006" key="5">
    <source>
        <dbReference type="Google" id="ProtNLM"/>
    </source>
</evidence>
<feature type="chain" id="PRO_5035812942" description="SbsA Ig-like domain-containing protein" evidence="2">
    <location>
        <begin position="22"/>
        <end position="147"/>
    </location>
</feature>
<dbReference type="EMBL" id="CAJGYM010000055">
    <property type="protein sequence ID" value="CAD6195474.1"/>
    <property type="molecule type" value="Genomic_DNA"/>
</dbReference>
<dbReference type="AlphaFoldDB" id="A0A8S1HI97"/>
<dbReference type="OrthoDB" id="203097at2759"/>
<feature type="compositionally biased region" description="Polar residues" evidence="1">
    <location>
        <begin position="121"/>
        <end position="147"/>
    </location>
</feature>
<evidence type="ECO:0000313" key="3">
    <source>
        <dbReference type="EMBL" id="CAD6195474.1"/>
    </source>
</evidence>
<proteinExistence type="predicted"/>
<keyword evidence="2" id="KW-0732">Signal</keyword>
<comment type="caution">
    <text evidence="3">The sequence shown here is derived from an EMBL/GenBank/DDBJ whole genome shotgun (WGS) entry which is preliminary data.</text>
</comment>
<sequence length="147" mass="16448">MAGNKCPMLLFLNLLLQVVLSLTSELSRSMIVKFDPPVLHNLEELKEETVNVTLRFPKNEFEAENVEKFSFQMKSFSPEVASVEEPTLALTRKEFSIQPDNFYEAETVVKVKGNMLGKTGMKNSTGTGRKIGSTSIKETISSTNQLK</sequence>
<evidence type="ECO:0000256" key="2">
    <source>
        <dbReference type="SAM" id="SignalP"/>
    </source>
</evidence>
<accession>A0A8S1HI97</accession>
<feature type="signal peptide" evidence="2">
    <location>
        <begin position="1"/>
        <end position="21"/>
    </location>
</feature>
<feature type="region of interest" description="Disordered" evidence="1">
    <location>
        <begin position="120"/>
        <end position="147"/>
    </location>
</feature>
<reference evidence="3" key="1">
    <citation type="submission" date="2020-10" db="EMBL/GenBank/DDBJ databases">
        <authorList>
            <person name="Kikuchi T."/>
        </authorList>
    </citation>
    <scope>NUCLEOTIDE SEQUENCE</scope>
    <source>
        <strain evidence="3">NKZ352</strain>
    </source>
</reference>
<evidence type="ECO:0000313" key="4">
    <source>
        <dbReference type="Proteomes" id="UP000835052"/>
    </source>
</evidence>
<keyword evidence="4" id="KW-1185">Reference proteome</keyword>
<protein>
    <recommendedName>
        <fullName evidence="5">SbsA Ig-like domain-containing protein</fullName>
    </recommendedName>
</protein>
<dbReference type="Proteomes" id="UP000835052">
    <property type="component" value="Unassembled WGS sequence"/>
</dbReference>
<evidence type="ECO:0000256" key="1">
    <source>
        <dbReference type="SAM" id="MobiDB-lite"/>
    </source>
</evidence>
<name>A0A8S1HI97_9PELO</name>